<gene>
    <name evidence="2" type="ORF">SAMN05216285_2663</name>
</gene>
<sequence length="138" mass="15066">MTDEHAERTAGDVEGGSDGDGEGVDTLSFELSDRFLQAADEWGDSRVMDRSAAVEEKVEQALLEVEHLLSGAVEVEFEVEDDGAVVTFEPSDELGAFLARQARETGLDPDQVLKLHADLFARVFLDDDQQTAETPPEI</sequence>
<dbReference type="Proteomes" id="UP000183275">
    <property type="component" value="Unassembled WGS sequence"/>
</dbReference>
<accession>A0A1I0PKQ4</accession>
<name>A0A1I0PKQ4_9EURY</name>
<protein>
    <submittedName>
        <fullName evidence="2">Uncharacterized protein</fullName>
    </submittedName>
</protein>
<dbReference type="eggNOG" id="arCOG10143">
    <property type="taxonomic scope" value="Archaea"/>
</dbReference>
<feature type="compositionally biased region" description="Basic and acidic residues" evidence="1">
    <location>
        <begin position="1"/>
        <end position="11"/>
    </location>
</feature>
<evidence type="ECO:0000256" key="1">
    <source>
        <dbReference type="SAM" id="MobiDB-lite"/>
    </source>
</evidence>
<dbReference type="RefSeq" id="WP_241471323.1">
    <property type="nucleotide sequence ID" value="NZ_FOIS01000003.1"/>
</dbReference>
<dbReference type="STRING" id="1202768.SAMN05216285_2663"/>
<reference evidence="3" key="1">
    <citation type="submission" date="2016-10" db="EMBL/GenBank/DDBJ databases">
        <authorList>
            <person name="Varghese N."/>
        </authorList>
    </citation>
    <scope>NUCLEOTIDE SEQUENCE [LARGE SCALE GENOMIC DNA]</scope>
    <source>
        <strain evidence="3">CGMCC 1.12284</strain>
    </source>
</reference>
<feature type="region of interest" description="Disordered" evidence="1">
    <location>
        <begin position="1"/>
        <end position="26"/>
    </location>
</feature>
<evidence type="ECO:0000313" key="2">
    <source>
        <dbReference type="EMBL" id="SEW14825.1"/>
    </source>
</evidence>
<dbReference type="EMBL" id="FOIS01000003">
    <property type="protein sequence ID" value="SEW14825.1"/>
    <property type="molecule type" value="Genomic_DNA"/>
</dbReference>
<dbReference type="AlphaFoldDB" id="A0A1I0PKQ4"/>
<evidence type="ECO:0000313" key="3">
    <source>
        <dbReference type="Proteomes" id="UP000183275"/>
    </source>
</evidence>
<organism evidence="2 3">
    <name type="scientific">Natrinema salifodinae</name>
    <dbReference type="NCBI Taxonomy" id="1202768"/>
    <lineage>
        <taxon>Archaea</taxon>
        <taxon>Methanobacteriati</taxon>
        <taxon>Methanobacteriota</taxon>
        <taxon>Stenosarchaea group</taxon>
        <taxon>Halobacteria</taxon>
        <taxon>Halobacteriales</taxon>
        <taxon>Natrialbaceae</taxon>
        <taxon>Natrinema</taxon>
    </lineage>
</organism>
<proteinExistence type="predicted"/>
<keyword evidence="3" id="KW-1185">Reference proteome</keyword>